<feature type="compositionally biased region" description="Gly residues" evidence="2">
    <location>
        <begin position="343"/>
        <end position="355"/>
    </location>
</feature>
<dbReference type="InterPro" id="IPR011042">
    <property type="entry name" value="6-blade_b-propeller_TolB-like"/>
</dbReference>
<dbReference type="SUPFAM" id="SSF82171">
    <property type="entry name" value="DPP6 N-terminal domain-like"/>
    <property type="match status" value="1"/>
</dbReference>
<organism evidence="4">
    <name type="scientific">marine metagenome</name>
    <dbReference type="NCBI Taxonomy" id="408172"/>
    <lineage>
        <taxon>unclassified sequences</taxon>
        <taxon>metagenomes</taxon>
        <taxon>ecological metagenomes</taxon>
    </lineage>
</organism>
<feature type="region of interest" description="Disordered" evidence="2">
    <location>
        <begin position="384"/>
        <end position="406"/>
    </location>
</feature>
<dbReference type="InterPro" id="IPR001375">
    <property type="entry name" value="Peptidase_S9_cat"/>
</dbReference>
<name>A0A381NAK5_9ZZZZ</name>
<evidence type="ECO:0000256" key="1">
    <source>
        <dbReference type="ARBA" id="ARBA00022801"/>
    </source>
</evidence>
<dbReference type="SUPFAM" id="SSF53474">
    <property type="entry name" value="alpha/beta-Hydrolases"/>
    <property type="match status" value="1"/>
</dbReference>
<dbReference type="Pfam" id="PF00326">
    <property type="entry name" value="Peptidase_S9"/>
    <property type="match status" value="1"/>
</dbReference>
<evidence type="ECO:0000256" key="2">
    <source>
        <dbReference type="SAM" id="MobiDB-lite"/>
    </source>
</evidence>
<dbReference type="PANTHER" id="PTHR42776:SF28">
    <property type="entry name" value="GLUTAMYL ENDOPEPTIDASE, CHLOROPLASTIC-RELATED"/>
    <property type="match status" value="1"/>
</dbReference>
<sequence length="872" mass="97267">MHCYLPTLRSVGLVALVFLFIPSVVLNAQEEDAEKQAPEDPRLALLKTEAYLEPSPEVLDAVMATQNQPLRLQSPDPTGQMFMRMISDGFPTLATFAKRHYDLGQFQIDPRANRTRRFTTRSSVGIELYTADGQLATTIQIPDGARVTGQKWSPDGTQVGFFANFDDATHIYVASAESGQSRRITNTAVLATHVTSFNWTADSSRIVAVLLPANRGSEPPMPEVPETPKVRMTTPDRNRLRTYFDLLENPYEKEVVYYYSTGQLASIDVASGDTELIGGPAMLRSVSASPDGEHLRVTTIKDDLSYIVPVSSVGTVEEIWDADGNALVLIDEEDVNEQAQNNNGGGRGQRSGGGGRNDDDKRGLAWRTDGGPGMVFLQLEARPEAGDDAEEEEAEEESEEREPRQDRVMYWLPPFGDEDTQLIYETEERIQSARFDESGRLMFLTRRDGSDETVHAVSLDDPSQEYLIYEEDTDDRTADMGTLVGGAKPGVVRLSSDGQFVYLSGTQYFEDPLAEAPRPFVDKAGIFSGAKERIFQSSPDMFETMSSPLNDDLSEVIVSRESATMVPNQWRINLETAAETQITFNQDRHPEITSARRERFTINRADGFESRVTVTLPTGYSDGTRLPAMFWFYPREYSEQEAYDEGFQTFNKNRFPNVGARSMSILTLLGYALVEPDVPIVGPEGQRNDEYPHDLRNTLAATIDEIVARGWVDRSRLGIGGHSYGAFGTANAMIQTPFFKAGIAGDGNYNRSLTPAGFQSERRYLWEAQDLYIEMSPFFQADRLSGSLLMYHGMDDHNVGTHPIHSDRLFHALEVLGKTASMYKYPFEDHGPATYETTLDLWARWVAWLDLYVMNPEGHETSTNNDGSGSGK</sequence>
<dbReference type="GO" id="GO:0004252">
    <property type="term" value="F:serine-type endopeptidase activity"/>
    <property type="evidence" value="ECO:0007669"/>
    <property type="project" value="TreeGrafter"/>
</dbReference>
<dbReference type="InterPro" id="IPR029058">
    <property type="entry name" value="AB_hydrolase_fold"/>
</dbReference>
<keyword evidence="1" id="KW-0378">Hydrolase</keyword>
<dbReference type="Gene3D" id="3.40.50.1820">
    <property type="entry name" value="alpha/beta hydrolase"/>
    <property type="match status" value="1"/>
</dbReference>
<dbReference type="PANTHER" id="PTHR42776">
    <property type="entry name" value="SERINE PEPTIDASE S9 FAMILY MEMBER"/>
    <property type="match status" value="1"/>
</dbReference>
<evidence type="ECO:0000259" key="3">
    <source>
        <dbReference type="Pfam" id="PF00326"/>
    </source>
</evidence>
<dbReference type="EMBL" id="UINC01000227">
    <property type="protein sequence ID" value="SUZ51565.1"/>
    <property type="molecule type" value="Genomic_DNA"/>
</dbReference>
<evidence type="ECO:0000313" key="4">
    <source>
        <dbReference type="EMBL" id="SUZ51565.1"/>
    </source>
</evidence>
<proteinExistence type="predicted"/>
<feature type="domain" description="Peptidase S9 prolyl oligopeptidase catalytic" evidence="3">
    <location>
        <begin position="699"/>
        <end position="851"/>
    </location>
</feature>
<gene>
    <name evidence="4" type="ORF">METZ01_LOCUS4419</name>
</gene>
<accession>A0A381NAK5</accession>
<protein>
    <recommendedName>
        <fullName evidence="3">Peptidase S9 prolyl oligopeptidase catalytic domain-containing protein</fullName>
    </recommendedName>
</protein>
<dbReference type="GO" id="GO:0006508">
    <property type="term" value="P:proteolysis"/>
    <property type="evidence" value="ECO:0007669"/>
    <property type="project" value="InterPro"/>
</dbReference>
<feature type="compositionally biased region" description="Acidic residues" evidence="2">
    <location>
        <begin position="386"/>
        <end position="400"/>
    </location>
</feature>
<dbReference type="AlphaFoldDB" id="A0A381NAK5"/>
<feature type="region of interest" description="Disordered" evidence="2">
    <location>
        <begin position="336"/>
        <end position="371"/>
    </location>
</feature>
<dbReference type="Gene3D" id="2.120.10.30">
    <property type="entry name" value="TolB, C-terminal domain"/>
    <property type="match status" value="1"/>
</dbReference>
<reference evidence="4" key="1">
    <citation type="submission" date="2018-05" db="EMBL/GenBank/DDBJ databases">
        <authorList>
            <person name="Lanie J.A."/>
            <person name="Ng W.-L."/>
            <person name="Kazmierczak K.M."/>
            <person name="Andrzejewski T.M."/>
            <person name="Davidsen T.M."/>
            <person name="Wayne K.J."/>
            <person name="Tettelin H."/>
            <person name="Glass J.I."/>
            <person name="Rusch D."/>
            <person name="Podicherti R."/>
            <person name="Tsui H.-C.T."/>
            <person name="Winkler M.E."/>
        </authorList>
    </citation>
    <scope>NUCLEOTIDE SEQUENCE</scope>
</reference>